<accession>A0AAV3PD38</accession>
<dbReference type="Proteomes" id="UP001454036">
    <property type="component" value="Unassembled WGS sequence"/>
</dbReference>
<dbReference type="EMBL" id="BAABME010017323">
    <property type="protein sequence ID" value="GAA0149647.1"/>
    <property type="molecule type" value="Genomic_DNA"/>
</dbReference>
<sequence length="165" mass="19048">MPSIEEIQSFQSNIFPDNIRVFLIELIRESISKLRPLTPVLVFKFEQKIKLVSKTTISAPQVFNDLFFMCLRMVISLKVGEPEWEPEVEGQDVAMREGKTSNYVRKASNLKEREKVLVLALVEMRISHGQIFGWGDPDMMKKGTSQTNQHFLSLDPAFHKLFFLS</sequence>
<proteinExistence type="predicted"/>
<reference evidence="1 2" key="1">
    <citation type="submission" date="2024-01" db="EMBL/GenBank/DDBJ databases">
        <title>The complete chloroplast genome sequence of Lithospermum erythrorhizon: insights into the phylogenetic relationship among Boraginaceae species and the maternal lineages of purple gromwells.</title>
        <authorList>
            <person name="Okada T."/>
            <person name="Watanabe K."/>
        </authorList>
    </citation>
    <scope>NUCLEOTIDE SEQUENCE [LARGE SCALE GENOMIC DNA]</scope>
</reference>
<comment type="caution">
    <text evidence="1">The sequence shown here is derived from an EMBL/GenBank/DDBJ whole genome shotgun (WGS) entry which is preliminary data.</text>
</comment>
<name>A0AAV3PD38_LITER</name>
<evidence type="ECO:0000313" key="1">
    <source>
        <dbReference type="EMBL" id="GAA0149647.1"/>
    </source>
</evidence>
<dbReference type="AlphaFoldDB" id="A0AAV3PD38"/>
<protein>
    <submittedName>
        <fullName evidence="1">Uncharacterized protein</fullName>
    </submittedName>
</protein>
<organism evidence="1 2">
    <name type="scientific">Lithospermum erythrorhizon</name>
    <name type="common">Purple gromwell</name>
    <name type="synonym">Lithospermum officinale var. erythrorhizon</name>
    <dbReference type="NCBI Taxonomy" id="34254"/>
    <lineage>
        <taxon>Eukaryota</taxon>
        <taxon>Viridiplantae</taxon>
        <taxon>Streptophyta</taxon>
        <taxon>Embryophyta</taxon>
        <taxon>Tracheophyta</taxon>
        <taxon>Spermatophyta</taxon>
        <taxon>Magnoliopsida</taxon>
        <taxon>eudicotyledons</taxon>
        <taxon>Gunneridae</taxon>
        <taxon>Pentapetalae</taxon>
        <taxon>asterids</taxon>
        <taxon>lamiids</taxon>
        <taxon>Boraginales</taxon>
        <taxon>Boraginaceae</taxon>
        <taxon>Boraginoideae</taxon>
        <taxon>Lithospermeae</taxon>
        <taxon>Lithospermum</taxon>
    </lineage>
</organism>
<keyword evidence="2" id="KW-1185">Reference proteome</keyword>
<evidence type="ECO:0000313" key="2">
    <source>
        <dbReference type="Proteomes" id="UP001454036"/>
    </source>
</evidence>
<gene>
    <name evidence="1" type="ORF">LIER_36962</name>
</gene>